<feature type="region of interest" description="Disordered" evidence="1">
    <location>
        <begin position="105"/>
        <end position="132"/>
    </location>
</feature>
<evidence type="ECO:0000256" key="1">
    <source>
        <dbReference type="SAM" id="MobiDB-lite"/>
    </source>
</evidence>
<reference evidence="2" key="1">
    <citation type="journal article" date="2015" name="Nature">
        <title>Complex archaea that bridge the gap between prokaryotes and eukaryotes.</title>
        <authorList>
            <person name="Spang A."/>
            <person name="Saw J.H."/>
            <person name="Jorgensen S.L."/>
            <person name="Zaremba-Niedzwiedzka K."/>
            <person name="Martijn J."/>
            <person name="Lind A.E."/>
            <person name="van Eijk R."/>
            <person name="Schleper C."/>
            <person name="Guy L."/>
            <person name="Ettema T.J."/>
        </authorList>
    </citation>
    <scope>NUCLEOTIDE SEQUENCE</scope>
</reference>
<gene>
    <name evidence="2" type="ORF">LCGC14_0273400</name>
</gene>
<accession>A0A0F9X363</accession>
<evidence type="ECO:0008006" key="3">
    <source>
        <dbReference type="Google" id="ProtNLM"/>
    </source>
</evidence>
<sequence length="162" mass="17769">MLTFEFVDEGLAEALRDLPQNVAGAIEKTVRDTTARARNIAKFKTPVDSTKAINGWRIRFEENGQRGVFFNEVPYINVLEFGGYPVRRASAGASPGTLRRGRAVLGGLPPGPRTQRAPGGEPPMRSNVSKQAPRGMVRFTLQEIEPAFLFDLSENIDQALVA</sequence>
<name>A0A0F9X363_9ZZZZ</name>
<organism evidence="2">
    <name type="scientific">marine sediment metagenome</name>
    <dbReference type="NCBI Taxonomy" id="412755"/>
    <lineage>
        <taxon>unclassified sequences</taxon>
        <taxon>metagenomes</taxon>
        <taxon>ecological metagenomes</taxon>
    </lineage>
</organism>
<protein>
    <recommendedName>
        <fullName evidence="3">HK97 gp10 family phage protein</fullName>
    </recommendedName>
</protein>
<comment type="caution">
    <text evidence="2">The sequence shown here is derived from an EMBL/GenBank/DDBJ whole genome shotgun (WGS) entry which is preliminary data.</text>
</comment>
<proteinExistence type="predicted"/>
<dbReference type="AlphaFoldDB" id="A0A0F9X363"/>
<dbReference type="EMBL" id="LAZR01000153">
    <property type="protein sequence ID" value="KKN85928.1"/>
    <property type="molecule type" value="Genomic_DNA"/>
</dbReference>
<evidence type="ECO:0000313" key="2">
    <source>
        <dbReference type="EMBL" id="KKN85928.1"/>
    </source>
</evidence>